<name>A0ABS1DQR5_RUBGE</name>
<dbReference type="PRINTS" id="PR01438">
    <property type="entry name" value="UNVRSLSTRESS"/>
</dbReference>
<evidence type="ECO:0000256" key="1">
    <source>
        <dbReference type="ARBA" id="ARBA00008791"/>
    </source>
</evidence>
<reference evidence="3" key="2">
    <citation type="journal article" date="2020" name="Microorganisms">
        <title>Osmotic Adaptation and Compatible Solute Biosynthesis of Phototrophic Bacteria as Revealed from Genome Analyses.</title>
        <authorList>
            <person name="Imhoff J.F."/>
            <person name="Rahn T."/>
            <person name="Kunzel S."/>
            <person name="Keller A."/>
            <person name="Neulinger S.C."/>
        </authorList>
    </citation>
    <scope>NUCLEOTIDE SEQUENCE</scope>
    <source>
        <strain evidence="3">IM 151</strain>
    </source>
</reference>
<sequence length="140" mass="15030">MKILAAVDGSPFTKRMLAYLAAHDDWFGGQHQYTVVNAVGAVPPRAAAVLDKAVLKSHYEEEAEKVFKPIRAFFAKQGLKADFVYKVGAPADVVVALAEKNEYDLVVLGSHGHGSLANLVLGSVATKVLARCKTPALLIR</sequence>
<dbReference type="PANTHER" id="PTHR46268:SF6">
    <property type="entry name" value="UNIVERSAL STRESS PROTEIN UP12"/>
    <property type="match status" value="1"/>
</dbReference>
<evidence type="ECO:0000313" key="4">
    <source>
        <dbReference type="Proteomes" id="UP001041814"/>
    </source>
</evidence>
<gene>
    <name evidence="3" type="ORF">CKO43_06060</name>
</gene>
<dbReference type="RefSeq" id="WP_200226678.1">
    <property type="nucleotide sequence ID" value="NZ_NRRT01000005.1"/>
</dbReference>
<reference evidence="3" key="1">
    <citation type="submission" date="2017-08" db="EMBL/GenBank/DDBJ databases">
        <authorList>
            <person name="Imhoff J.F."/>
            <person name="Rahn T."/>
            <person name="Kuenzel S."/>
            <person name="Neulinger S.C."/>
        </authorList>
    </citation>
    <scope>NUCLEOTIDE SEQUENCE</scope>
    <source>
        <strain evidence="3">IM 151</strain>
    </source>
</reference>
<dbReference type="Pfam" id="PF00582">
    <property type="entry name" value="Usp"/>
    <property type="match status" value="1"/>
</dbReference>
<comment type="caution">
    <text evidence="3">The sequence shown here is derived from an EMBL/GenBank/DDBJ whole genome shotgun (WGS) entry which is preliminary data.</text>
</comment>
<dbReference type="Proteomes" id="UP001041814">
    <property type="component" value="Unassembled WGS sequence"/>
</dbReference>
<keyword evidence="4" id="KW-1185">Reference proteome</keyword>
<dbReference type="InterPro" id="IPR006016">
    <property type="entry name" value="UspA"/>
</dbReference>
<dbReference type="PANTHER" id="PTHR46268">
    <property type="entry name" value="STRESS RESPONSE PROTEIN NHAX"/>
    <property type="match status" value="1"/>
</dbReference>
<dbReference type="SUPFAM" id="SSF52402">
    <property type="entry name" value="Adenine nucleotide alpha hydrolases-like"/>
    <property type="match status" value="1"/>
</dbReference>
<dbReference type="Gene3D" id="3.40.50.620">
    <property type="entry name" value="HUPs"/>
    <property type="match status" value="1"/>
</dbReference>
<dbReference type="CDD" id="cd00293">
    <property type="entry name" value="USP-like"/>
    <property type="match status" value="1"/>
</dbReference>
<proteinExistence type="inferred from homology"/>
<dbReference type="InterPro" id="IPR006015">
    <property type="entry name" value="Universal_stress_UspA"/>
</dbReference>
<dbReference type="EMBL" id="NRRU01000016">
    <property type="protein sequence ID" value="MBK1712342.1"/>
    <property type="molecule type" value="Genomic_DNA"/>
</dbReference>
<evidence type="ECO:0000259" key="2">
    <source>
        <dbReference type="Pfam" id="PF00582"/>
    </source>
</evidence>
<organism evidence="3 4">
    <name type="scientific">Rubrivivax gelatinosus</name>
    <name type="common">Rhodocyclus gelatinosus</name>
    <name type="synonym">Rhodopseudomonas gelatinosa</name>
    <dbReference type="NCBI Taxonomy" id="28068"/>
    <lineage>
        <taxon>Bacteria</taxon>
        <taxon>Pseudomonadati</taxon>
        <taxon>Pseudomonadota</taxon>
        <taxon>Betaproteobacteria</taxon>
        <taxon>Burkholderiales</taxon>
        <taxon>Sphaerotilaceae</taxon>
        <taxon>Rubrivivax</taxon>
    </lineage>
</organism>
<accession>A0ABS1DQR5</accession>
<feature type="domain" description="UspA" evidence="2">
    <location>
        <begin position="2"/>
        <end position="140"/>
    </location>
</feature>
<comment type="similarity">
    <text evidence="1">Belongs to the universal stress protein A family.</text>
</comment>
<dbReference type="InterPro" id="IPR014729">
    <property type="entry name" value="Rossmann-like_a/b/a_fold"/>
</dbReference>
<evidence type="ECO:0000313" key="3">
    <source>
        <dbReference type="EMBL" id="MBK1712342.1"/>
    </source>
</evidence>
<protein>
    <submittedName>
        <fullName evidence="3">Universal stress protein UspA</fullName>
    </submittedName>
</protein>